<evidence type="ECO:0000313" key="1">
    <source>
        <dbReference type="EMBL" id="RYU84807.1"/>
    </source>
</evidence>
<sequence length="114" mass="12281">MHQITPEDELLRRIILQPQFFKITPDGVRRPTSAAFKMRSGEDGLSVDILGLTSLEQAIANPATHTGALLLAKVPLDQNCPCVHDPVAGNPAHALIKNVTPALAKLFAVNARLL</sequence>
<proteinExistence type="predicted"/>
<reference evidence="1 2" key="1">
    <citation type="submission" date="2019-02" db="EMBL/GenBank/DDBJ databases">
        <title>Bacterial novel species isolated from soil.</title>
        <authorList>
            <person name="Jung H.-Y."/>
        </authorList>
    </citation>
    <scope>NUCLEOTIDE SEQUENCE [LARGE SCALE GENOMIC DNA]</scope>
    <source>
        <strain evidence="1 2">1-3-3-3</strain>
    </source>
</reference>
<gene>
    <name evidence="1" type="ORF">EWM57_00330</name>
</gene>
<comment type="caution">
    <text evidence="1">The sequence shown here is derived from an EMBL/GenBank/DDBJ whole genome shotgun (WGS) entry which is preliminary data.</text>
</comment>
<dbReference type="Proteomes" id="UP000294155">
    <property type="component" value="Unassembled WGS sequence"/>
</dbReference>
<protein>
    <submittedName>
        <fullName evidence="1">Uncharacterized protein</fullName>
    </submittedName>
</protein>
<dbReference type="EMBL" id="SEWE01000001">
    <property type="protein sequence ID" value="RYU84807.1"/>
    <property type="molecule type" value="Genomic_DNA"/>
</dbReference>
<dbReference type="AlphaFoldDB" id="A0A4Q5LGL4"/>
<dbReference type="OrthoDB" id="884368at2"/>
<accession>A0A4Q5LGL4</accession>
<evidence type="ECO:0000313" key="2">
    <source>
        <dbReference type="Proteomes" id="UP000294155"/>
    </source>
</evidence>
<keyword evidence="2" id="KW-1185">Reference proteome</keyword>
<name>A0A4Q5LGL4_9BACT</name>
<dbReference type="RefSeq" id="WP_129919143.1">
    <property type="nucleotide sequence ID" value="NZ_SEWE01000001.1"/>
</dbReference>
<organism evidence="1 2">
    <name type="scientific">Hymenobacter persicinus</name>
    <dbReference type="NCBI Taxonomy" id="2025506"/>
    <lineage>
        <taxon>Bacteria</taxon>
        <taxon>Pseudomonadati</taxon>
        <taxon>Bacteroidota</taxon>
        <taxon>Cytophagia</taxon>
        <taxon>Cytophagales</taxon>
        <taxon>Hymenobacteraceae</taxon>
        <taxon>Hymenobacter</taxon>
    </lineage>
</organism>